<dbReference type="InterPro" id="IPR027417">
    <property type="entry name" value="P-loop_NTPase"/>
</dbReference>
<dbReference type="GO" id="GO:0005524">
    <property type="term" value="F:ATP binding"/>
    <property type="evidence" value="ECO:0007669"/>
    <property type="project" value="UniProtKB-KW"/>
</dbReference>
<evidence type="ECO:0000256" key="1">
    <source>
        <dbReference type="ARBA" id="ARBA00022737"/>
    </source>
</evidence>
<dbReference type="PROSITE" id="PS00211">
    <property type="entry name" value="ABC_TRANSPORTER_1"/>
    <property type="match status" value="1"/>
</dbReference>
<dbReference type="CDD" id="cd00267">
    <property type="entry name" value="ABC_ATPase"/>
    <property type="match status" value="1"/>
</dbReference>
<dbReference type="SMART" id="SM00382">
    <property type="entry name" value="AAA"/>
    <property type="match status" value="2"/>
</dbReference>
<dbReference type="InterPro" id="IPR003593">
    <property type="entry name" value="AAA+_ATPase"/>
</dbReference>
<dbReference type="InterPro" id="IPR050611">
    <property type="entry name" value="ABCF"/>
</dbReference>
<dbReference type="AlphaFoldDB" id="A0A8A3P1R3"/>
<dbReference type="OrthoDB" id="2110130at2759"/>
<dbReference type="InterPro" id="IPR017871">
    <property type="entry name" value="ABC_transporter-like_CS"/>
</dbReference>
<dbReference type="SUPFAM" id="SSF52540">
    <property type="entry name" value="P-loop containing nucleoside triphosphate hydrolases"/>
    <property type="match status" value="2"/>
</dbReference>
<evidence type="ECO:0000256" key="2">
    <source>
        <dbReference type="ARBA" id="ARBA00022741"/>
    </source>
</evidence>
<dbReference type="PANTHER" id="PTHR19211:SF135">
    <property type="entry name" value="ATPASE, PUTATIVE (AFU_ORTHOLOGUE AFUA_1G16440)-RELATED"/>
    <property type="match status" value="1"/>
</dbReference>
<protein>
    <recommendedName>
        <fullName evidence="5">ABC transporter domain-containing protein</fullName>
    </recommendedName>
</protein>
<accession>A0A8A3P1R3</accession>
<dbReference type="Pfam" id="PF12848">
    <property type="entry name" value="ABC_tran_Xtn"/>
    <property type="match status" value="1"/>
</dbReference>
<feature type="region of interest" description="Disordered" evidence="4">
    <location>
        <begin position="412"/>
        <end position="437"/>
    </location>
</feature>
<keyword evidence="3" id="KW-0067">ATP-binding</keyword>
<keyword evidence="2" id="KW-0547">Nucleotide-binding</keyword>
<reference evidence="6" key="1">
    <citation type="submission" date="2020-10" db="EMBL/GenBank/DDBJ databases">
        <title>Genome Sequence of Monilinia vaccinii-corymbosi Sheds Light on Mummy Berry Disease Infection of Blueberry and Mating Type.</title>
        <authorList>
            <person name="Yow A.G."/>
            <person name="Zhang Y."/>
            <person name="Bansal K."/>
            <person name="Eacker S.M."/>
            <person name="Sullivan S."/>
            <person name="Liachko I."/>
            <person name="Cubeta M.A."/>
            <person name="Rollins J.A."/>
            <person name="Ashrafi H."/>
        </authorList>
    </citation>
    <scope>NUCLEOTIDE SEQUENCE</scope>
    <source>
        <strain evidence="6">RL-1</strain>
    </source>
</reference>
<dbReference type="Gene3D" id="3.40.50.300">
    <property type="entry name" value="P-loop containing nucleotide triphosphate hydrolases"/>
    <property type="match status" value="2"/>
</dbReference>
<keyword evidence="1" id="KW-0677">Repeat</keyword>
<name>A0A8A3P1R3_9HELO</name>
<feature type="domain" description="ABC transporter" evidence="5">
    <location>
        <begin position="491"/>
        <end position="752"/>
    </location>
</feature>
<dbReference type="InterPro" id="IPR032781">
    <property type="entry name" value="ABC_tran_Xtn"/>
</dbReference>
<dbReference type="Proteomes" id="UP000672032">
    <property type="component" value="Chromosome 2"/>
</dbReference>
<evidence type="ECO:0000313" key="7">
    <source>
        <dbReference type="Proteomes" id="UP000672032"/>
    </source>
</evidence>
<evidence type="ECO:0000313" key="6">
    <source>
        <dbReference type="EMBL" id="QSZ30932.1"/>
    </source>
</evidence>
<dbReference type="PROSITE" id="PS50893">
    <property type="entry name" value="ABC_TRANSPORTER_2"/>
    <property type="match status" value="2"/>
</dbReference>
<sequence>MSQGESATTILCSCKQTRFHIENPVYQELDIEGLNIAVTSSGKAGGKAKGKSRAEGLEILSHASLKLKAGICYALIGRNGTGKSTLLKAIAEKLIPGIPVQTRICILQQTDTDLRDADIIEGCEKNVESEEKKGSRLSVLEEVIDRATSRSEIQHEIDVLLKAVDSQQDALAPTRALRQVQHERLKRELFEKDKDARLRSGTRGMTARKALIAFEKTIAESAKRINQKDEDIGEATIKEETDLAAELLAELQLQLEPTILADIEAKARNILAGLGFPKRNLDEPVNTLSGGWRMRTNLASILLQPTDVLILDEPTNFLDLLGIIWLQKYLEKLKESTPNPPTIIIVSHDRDFITATCQEIIILHSQTLTYFRGSLATYESSIREKTLHLTRMRDAQEKQKSHMQQTIQQNIKQGKAAGDENKLRQAKSRQKKLDNRMGMEVSAKGTRFKLNRDLSGYHLKAREDIEIPPEERAISMTFPLAPDLRFPGPLISLENVSFRYPAAPSSKPSTSTSTTPSPFILENVDLTIHMGDRIGIVGLNGSGKSTLLSLLTETAKPTQGTLTKHPRLRLAYYSQHSVEDLQTLSHASSELTALSLMTSDVEGVLGEQDIRGILGGLGLQGRIVSDVPINRLSGGQLVRLALARLIWKEPQLLVLDEVTTHLDFWTVRAVGEVIRGWNGGVVVVSHDRWLVRKLVEGWRDVEGERGDESRDEEEEEQRRRLVYLVKGGSMKVLEDGMREFERSLEKRVEKLMK</sequence>
<dbReference type="GO" id="GO:0016887">
    <property type="term" value="F:ATP hydrolysis activity"/>
    <property type="evidence" value="ECO:0007669"/>
    <property type="project" value="InterPro"/>
</dbReference>
<dbReference type="CDD" id="cd03221">
    <property type="entry name" value="ABCF_EF-3"/>
    <property type="match status" value="1"/>
</dbReference>
<feature type="domain" description="ABC transporter" evidence="5">
    <location>
        <begin position="31"/>
        <end position="390"/>
    </location>
</feature>
<evidence type="ECO:0000256" key="3">
    <source>
        <dbReference type="ARBA" id="ARBA00022840"/>
    </source>
</evidence>
<keyword evidence="7" id="KW-1185">Reference proteome</keyword>
<dbReference type="Pfam" id="PF00005">
    <property type="entry name" value="ABC_tran"/>
    <property type="match status" value="2"/>
</dbReference>
<dbReference type="PANTHER" id="PTHR19211">
    <property type="entry name" value="ATP-BINDING TRANSPORT PROTEIN-RELATED"/>
    <property type="match status" value="1"/>
</dbReference>
<proteinExistence type="predicted"/>
<dbReference type="FunFam" id="3.40.50.300:FF:003119">
    <property type="entry name" value="ABC ATPase, putative (AFU_orthologue AFUA_1G16440)"/>
    <property type="match status" value="1"/>
</dbReference>
<dbReference type="EMBL" id="CP063406">
    <property type="protein sequence ID" value="QSZ30932.1"/>
    <property type="molecule type" value="Genomic_DNA"/>
</dbReference>
<evidence type="ECO:0000259" key="5">
    <source>
        <dbReference type="PROSITE" id="PS50893"/>
    </source>
</evidence>
<dbReference type="InterPro" id="IPR003439">
    <property type="entry name" value="ABC_transporter-like_ATP-bd"/>
</dbReference>
<gene>
    <name evidence="6" type="ORF">DSL72_000491</name>
</gene>
<organism evidence="6 7">
    <name type="scientific">Monilinia vaccinii-corymbosi</name>
    <dbReference type="NCBI Taxonomy" id="61207"/>
    <lineage>
        <taxon>Eukaryota</taxon>
        <taxon>Fungi</taxon>
        <taxon>Dikarya</taxon>
        <taxon>Ascomycota</taxon>
        <taxon>Pezizomycotina</taxon>
        <taxon>Leotiomycetes</taxon>
        <taxon>Helotiales</taxon>
        <taxon>Sclerotiniaceae</taxon>
        <taxon>Monilinia</taxon>
    </lineage>
</organism>
<evidence type="ECO:0000256" key="4">
    <source>
        <dbReference type="SAM" id="MobiDB-lite"/>
    </source>
</evidence>